<dbReference type="EMBL" id="FONQ01000008">
    <property type="protein sequence ID" value="SFF09371.1"/>
    <property type="molecule type" value="Genomic_DNA"/>
</dbReference>
<keyword evidence="3" id="KW-1185">Reference proteome</keyword>
<evidence type="ECO:0000313" key="3">
    <source>
        <dbReference type="Proteomes" id="UP000198596"/>
    </source>
</evidence>
<sequence>MNKITFEEYKSGIRVKYEVSKMDDVSGILLNPTPAQLRNLCLMKLDNSVSRTDENLFRIFFNVKEEVDLRKSIENFDIGKFKPIISFLKGEKDSEHTTRIELAAILVNFNPRPYSKYLLNDKSSERRNFEVPSHIEEKELVVDNRPFGFVEKVFVIEDDTKIGTKTAIFFAVVLSLFFMGYTVKGFFFPKKECMRWEGNHYLAVDCINDKLGIGQSALIIPIDENIMKLNKLDSNEKLNFFKNGKSVVWYGKNDGVVELFNTPGFHPETGKPLKPITKYIIKKYNLEK</sequence>
<keyword evidence="1" id="KW-0472">Membrane</keyword>
<reference evidence="3" key="1">
    <citation type="submission" date="2016-10" db="EMBL/GenBank/DDBJ databases">
        <authorList>
            <person name="Varghese N."/>
            <person name="Submissions S."/>
        </authorList>
    </citation>
    <scope>NUCLEOTIDE SEQUENCE [LARGE SCALE GENOMIC DNA]</scope>
    <source>
        <strain evidence="3">CGMCC 1.9227</strain>
    </source>
</reference>
<dbReference type="AlphaFoldDB" id="A0A1I2FY83"/>
<dbReference type="Proteomes" id="UP000198596">
    <property type="component" value="Unassembled WGS sequence"/>
</dbReference>
<accession>A0A1I2FY83</accession>
<name>A0A1I2FY83_9FLAO</name>
<dbReference type="STRING" id="935223.SAMN04488131_108151"/>
<keyword evidence="1" id="KW-0812">Transmembrane</keyword>
<protein>
    <submittedName>
        <fullName evidence="2">Uncharacterized protein</fullName>
    </submittedName>
</protein>
<keyword evidence="1" id="KW-1133">Transmembrane helix</keyword>
<gene>
    <name evidence="2" type="ORF">SAMN04488131_108151</name>
</gene>
<organism evidence="2 3">
    <name type="scientific">Flavobacterium xueshanense</name>
    <dbReference type="NCBI Taxonomy" id="935223"/>
    <lineage>
        <taxon>Bacteria</taxon>
        <taxon>Pseudomonadati</taxon>
        <taxon>Bacteroidota</taxon>
        <taxon>Flavobacteriia</taxon>
        <taxon>Flavobacteriales</taxon>
        <taxon>Flavobacteriaceae</taxon>
        <taxon>Flavobacterium</taxon>
    </lineage>
</organism>
<proteinExistence type="predicted"/>
<dbReference type="OrthoDB" id="1340494at2"/>
<evidence type="ECO:0000313" key="2">
    <source>
        <dbReference type="EMBL" id="SFF09371.1"/>
    </source>
</evidence>
<feature type="transmembrane region" description="Helical" evidence="1">
    <location>
        <begin position="167"/>
        <end position="187"/>
    </location>
</feature>
<dbReference type="RefSeq" id="WP_143071073.1">
    <property type="nucleotide sequence ID" value="NZ_FONQ01000008.1"/>
</dbReference>
<evidence type="ECO:0000256" key="1">
    <source>
        <dbReference type="SAM" id="Phobius"/>
    </source>
</evidence>